<proteinExistence type="predicted"/>
<gene>
    <name evidence="2" type="ORF">C1I98_17535</name>
</gene>
<feature type="region of interest" description="Disordered" evidence="1">
    <location>
        <begin position="62"/>
        <end position="94"/>
    </location>
</feature>
<dbReference type="CDD" id="cd06577">
    <property type="entry name" value="PASTA_pknB"/>
    <property type="match status" value="1"/>
</dbReference>
<organism evidence="2 3">
    <name type="scientific">Spongiactinospora gelatinilytica</name>
    <dbReference type="NCBI Taxonomy" id="2666298"/>
    <lineage>
        <taxon>Bacteria</taxon>
        <taxon>Bacillati</taxon>
        <taxon>Actinomycetota</taxon>
        <taxon>Actinomycetes</taxon>
        <taxon>Streptosporangiales</taxon>
        <taxon>Streptosporangiaceae</taxon>
        <taxon>Spongiactinospora</taxon>
    </lineage>
</organism>
<dbReference type="RefSeq" id="WP_158558075.1">
    <property type="nucleotide sequence ID" value="NZ_POUA01000127.1"/>
</dbReference>
<dbReference type="EMBL" id="POUA01000127">
    <property type="protein sequence ID" value="PZG44203.1"/>
    <property type="molecule type" value="Genomic_DNA"/>
</dbReference>
<accession>A0A2W2G851</accession>
<evidence type="ECO:0000313" key="3">
    <source>
        <dbReference type="Proteomes" id="UP000248544"/>
    </source>
</evidence>
<reference evidence="2 3" key="1">
    <citation type="submission" date="2018-01" db="EMBL/GenBank/DDBJ databases">
        <title>Draft genome sequence of Sphaerisporangium sp. 7K107.</title>
        <authorList>
            <person name="Sahin N."/>
            <person name="Saygin H."/>
            <person name="Ay H."/>
        </authorList>
    </citation>
    <scope>NUCLEOTIDE SEQUENCE [LARGE SCALE GENOMIC DNA]</scope>
    <source>
        <strain evidence="2 3">7K107</strain>
    </source>
</reference>
<dbReference type="InterPro" id="IPR005543">
    <property type="entry name" value="PASTA_dom"/>
</dbReference>
<dbReference type="Proteomes" id="UP000248544">
    <property type="component" value="Unassembled WGS sequence"/>
</dbReference>
<keyword evidence="3" id="KW-1185">Reference proteome</keyword>
<comment type="caution">
    <text evidence="2">The sequence shown here is derived from an EMBL/GenBank/DDBJ whole genome shotgun (WGS) entry which is preliminary data.</text>
</comment>
<name>A0A2W2G851_9ACTN</name>
<evidence type="ECO:0000256" key="1">
    <source>
        <dbReference type="SAM" id="MobiDB-lite"/>
    </source>
</evidence>
<evidence type="ECO:0000313" key="2">
    <source>
        <dbReference type="EMBL" id="PZG44203.1"/>
    </source>
</evidence>
<feature type="compositionally biased region" description="Basic and acidic residues" evidence="1">
    <location>
        <begin position="62"/>
        <end position="76"/>
    </location>
</feature>
<protein>
    <submittedName>
        <fullName evidence="2">Uncharacterized protein</fullName>
    </submittedName>
</protein>
<sequence length="94" mass="9846">MVPDFRGMQALNAWLAGHDAGVLLQGTEPDGPAPLTDGVVVAQRPAPGSVAHRWDVITVWLRDEPGDGAGDHEPREPSPPIGALSRELPGEIPG</sequence>
<dbReference type="AlphaFoldDB" id="A0A2W2G851"/>